<feature type="transmembrane region" description="Helical" evidence="1">
    <location>
        <begin position="56"/>
        <end position="80"/>
    </location>
</feature>
<dbReference type="AlphaFoldDB" id="A0A6G1JZ73"/>
<protein>
    <submittedName>
        <fullName evidence="2">Uncharacterized protein</fullName>
    </submittedName>
</protein>
<evidence type="ECO:0000313" key="2">
    <source>
        <dbReference type="EMBL" id="KAF2705848.1"/>
    </source>
</evidence>
<accession>A0A6G1JZ73</accession>
<sequence length="124" mass="14473">MTFSLYLQHYLYTANLGHSFTYDHRTMKTGLPVRSALHKHRTGGLVVKWVTIGESLLLYVFFLLFCFSFLFAPVCLSFWLSTSAAINYQYCCCALPLFTLYIHYLPPLFTHYAFIILMQLTKSY</sequence>
<keyword evidence="1" id="KW-1133">Transmembrane helix</keyword>
<proteinExistence type="predicted"/>
<name>A0A6G1JZ73_9PLEO</name>
<reference evidence="2" key="1">
    <citation type="journal article" date="2020" name="Stud. Mycol.">
        <title>101 Dothideomycetes genomes: a test case for predicting lifestyles and emergence of pathogens.</title>
        <authorList>
            <person name="Haridas S."/>
            <person name="Albert R."/>
            <person name="Binder M."/>
            <person name="Bloem J."/>
            <person name="Labutti K."/>
            <person name="Salamov A."/>
            <person name="Andreopoulos B."/>
            <person name="Baker S."/>
            <person name="Barry K."/>
            <person name="Bills G."/>
            <person name="Bluhm B."/>
            <person name="Cannon C."/>
            <person name="Castanera R."/>
            <person name="Culley D."/>
            <person name="Daum C."/>
            <person name="Ezra D."/>
            <person name="Gonzalez J."/>
            <person name="Henrissat B."/>
            <person name="Kuo A."/>
            <person name="Liang C."/>
            <person name="Lipzen A."/>
            <person name="Lutzoni F."/>
            <person name="Magnuson J."/>
            <person name="Mondo S."/>
            <person name="Nolan M."/>
            <person name="Ohm R."/>
            <person name="Pangilinan J."/>
            <person name="Park H.-J."/>
            <person name="Ramirez L."/>
            <person name="Alfaro M."/>
            <person name="Sun H."/>
            <person name="Tritt A."/>
            <person name="Yoshinaga Y."/>
            <person name="Zwiers L.-H."/>
            <person name="Turgeon B."/>
            <person name="Goodwin S."/>
            <person name="Spatafora J."/>
            <person name="Crous P."/>
            <person name="Grigoriev I."/>
        </authorList>
    </citation>
    <scope>NUCLEOTIDE SEQUENCE</scope>
    <source>
        <strain evidence="2">CBS 279.74</strain>
    </source>
</reference>
<organism evidence="2 3">
    <name type="scientific">Pleomassaria siparia CBS 279.74</name>
    <dbReference type="NCBI Taxonomy" id="1314801"/>
    <lineage>
        <taxon>Eukaryota</taxon>
        <taxon>Fungi</taxon>
        <taxon>Dikarya</taxon>
        <taxon>Ascomycota</taxon>
        <taxon>Pezizomycotina</taxon>
        <taxon>Dothideomycetes</taxon>
        <taxon>Pleosporomycetidae</taxon>
        <taxon>Pleosporales</taxon>
        <taxon>Pleomassariaceae</taxon>
        <taxon>Pleomassaria</taxon>
    </lineage>
</organism>
<feature type="transmembrane region" description="Helical" evidence="1">
    <location>
        <begin position="100"/>
        <end position="120"/>
    </location>
</feature>
<evidence type="ECO:0000256" key="1">
    <source>
        <dbReference type="SAM" id="Phobius"/>
    </source>
</evidence>
<evidence type="ECO:0000313" key="3">
    <source>
        <dbReference type="Proteomes" id="UP000799428"/>
    </source>
</evidence>
<dbReference type="EMBL" id="MU005777">
    <property type="protein sequence ID" value="KAF2705848.1"/>
    <property type="molecule type" value="Genomic_DNA"/>
</dbReference>
<keyword evidence="1" id="KW-0812">Transmembrane</keyword>
<dbReference type="OrthoDB" id="3868412at2759"/>
<dbReference type="Proteomes" id="UP000799428">
    <property type="component" value="Unassembled WGS sequence"/>
</dbReference>
<keyword evidence="1" id="KW-0472">Membrane</keyword>
<keyword evidence="3" id="KW-1185">Reference proteome</keyword>
<gene>
    <name evidence="2" type="ORF">K504DRAFT_387016</name>
</gene>